<dbReference type="InterPro" id="IPR011033">
    <property type="entry name" value="PRC_barrel-like_sf"/>
</dbReference>
<dbReference type="InterPro" id="IPR009000">
    <property type="entry name" value="Transl_B-barrel_sf"/>
</dbReference>
<keyword evidence="9" id="KW-1185">Reference proteome</keyword>
<dbReference type="Gene3D" id="2.30.30.240">
    <property type="entry name" value="PRC-barrel domain"/>
    <property type="match status" value="1"/>
</dbReference>
<keyword evidence="1 5" id="KW-0963">Cytoplasm</keyword>
<dbReference type="GO" id="GO:0042274">
    <property type="term" value="P:ribosomal small subunit biogenesis"/>
    <property type="evidence" value="ECO:0007669"/>
    <property type="project" value="UniProtKB-UniRule"/>
</dbReference>
<dbReference type="EMBL" id="JACRSV010000003">
    <property type="protein sequence ID" value="MBC8560526.1"/>
    <property type="molecule type" value="Genomic_DNA"/>
</dbReference>
<comment type="similarity">
    <text evidence="5">Belongs to the RimM family.</text>
</comment>
<keyword evidence="3 5" id="KW-0698">rRNA processing</keyword>
<evidence type="ECO:0000256" key="1">
    <source>
        <dbReference type="ARBA" id="ARBA00022490"/>
    </source>
</evidence>
<dbReference type="RefSeq" id="WP_249295512.1">
    <property type="nucleotide sequence ID" value="NZ_JACRSV010000003.1"/>
</dbReference>
<dbReference type="PANTHER" id="PTHR33692">
    <property type="entry name" value="RIBOSOME MATURATION FACTOR RIMM"/>
    <property type="match status" value="1"/>
</dbReference>
<evidence type="ECO:0000313" key="9">
    <source>
        <dbReference type="Proteomes" id="UP000610760"/>
    </source>
</evidence>
<evidence type="ECO:0000259" key="7">
    <source>
        <dbReference type="Pfam" id="PF24986"/>
    </source>
</evidence>
<dbReference type="Gene3D" id="2.40.30.60">
    <property type="entry name" value="RimM"/>
    <property type="match status" value="1"/>
</dbReference>
<evidence type="ECO:0000259" key="6">
    <source>
        <dbReference type="Pfam" id="PF01782"/>
    </source>
</evidence>
<gene>
    <name evidence="5 8" type="primary">rimM</name>
    <name evidence="8" type="ORF">H8710_10670</name>
</gene>
<comment type="subcellular location">
    <subcellularLocation>
        <location evidence="5">Cytoplasm</location>
    </subcellularLocation>
</comment>
<dbReference type="HAMAP" id="MF_00014">
    <property type="entry name" value="Ribosome_mat_RimM"/>
    <property type="match status" value="1"/>
</dbReference>
<reference evidence="8" key="1">
    <citation type="submission" date="2020-08" db="EMBL/GenBank/DDBJ databases">
        <title>Genome public.</title>
        <authorList>
            <person name="Liu C."/>
            <person name="Sun Q."/>
        </authorList>
    </citation>
    <scope>NUCLEOTIDE SEQUENCE</scope>
    <source>
        <strain evidence="8">NSJ-33</strain>
    </source>
</reference>
<dbReference type="NCBIfam" id="TIGR02273">
    <property type="entry name" value="16S_RimM"/>
    <property type="match status" value="1"/>
</dbReference>
<dbReference type="Pfam" id="PF24986">
    <property type="entry name" value="PRC_RimM"/>
    <property type="match status" value="1"/>
</dbReference>
<keyword evidence="2 5" id="KW-0690">Ribosome biogenesis</keyword>
<evidence type="ECO:0000313" key="8">
    <source>
        <dbReference type="EMBL" id="MBC8560526.1"/>
    </source>
</evidence>
<name>A0A926E3C0_9FIRM</name>
<protein>
    <recommendedName>
        <fullName evidence="5">Ribosome maturation factor RimM</fullName>
    </recommendedName>
</protein>
<dbReference type="GO" id="GO:0005737">
    <property type="term" value="C:cytoplasm"/>
    <property type="evidence" value="ECO:0007669"/>
    <property type="project" value="UniProtKB-SubCell"/>
</dbReference>
<evidence type="ECO:0000256" key="4">
    <source>
        <dbReference type="ARBA" id="ARBA00023186"/>
    </source>
</evidence>
<proteinExistence type="inferred from homology"/>
<dbReference type="SUPFAM" id="SSF50447">
    <property type="entry name" value="Translation proteins"/>
    <property type="match status" value="1"/>
</dbReference>
<comment type="domain">
    <text evidence="5">The PRC barrel domain binds ribosomal protein uS19.</text>
</comment>
<dbReference type="InterPro" id="IPR056792">
    <property type="entry name" value="PRC_RimM"/>
</dbReference>
<comment type="subunit">
    <text evidence="5">Binds ribosomal protein uS19.</text>
</comment>
<dbReference type="PANTHER" id="PTHR33692:SF1">
    <property type="entry name" value="RIBOSOME MATURATION FACTOR RIMM"/>
    <property type="match status" value="1"/>
</dbReference>
<dbReference type="InterPro" id="IPR002676">
    <property type="entry name" value="RimM_N"/>
</dbReference>
<comment type="caution">
    <text evidence="8">The sequence shown here is derived from an EMBL/GenBank/DDBJ whole genome shotgun (WGS) entry which is preliminary data.</text>
</comment>
<accession>A0A926E3C0</accession>
<dbReference type="GO" id="GO:0005840">
    <property type="term" value="C:ribosome"/>
    <property type="evidence" value="ECO:0007669"/>
    <property type="project" value="InterPro"/>
</dbReference>
<evidence type="ECO:0000256" key="5">
    <source>
        <dbReference type="HAMAP-Rule" id="MF_00014"/>
    </source>
</evidence>
<dbReference type="GO" id="GO:0006364">
    <property type="term" value="P:rRNA processing"/>
    <property type="evidence" value="ECO:0007669"/>
    <property type="project" value="UniProtKB-UniRule"/>
</dbReference>
<dbReference type="Proteomes" id="UP000610760">
    <property type="component" value="Unassembled WGS sequence"/>
</dbReference>
<feature type="domain" description="RimM N-terminal" evidence="6">
    <location>
        <begin position="8"/>
        <end position="85"/>
    </location>
</feature>
<dbReference type="SUPFAM" id="SSF50346">
    <property type="entry name" value="PRC-barrel domain"/>
    <property type="match status" value="1"/>
</dbReference>
<comment type="function">
    <text evidence="5">An accessory protein needed during the final step in the assembly of 30S ribosomal subunit, possibly for assembly of the head region. Essential for efficient processing of 16S rRNA. May be needed both before and after RbfA during the maturation of 16S rRNA. It has affinity for free ribosomal 30S subunits but not for 70S ribosomes.</text>
</comment>
<evidence type="ECO:0000256" key="3">
    <source>
        <dbReference type="ARBA" id="ARBA00022552"/>
    </source>
</evidence>
<dbReference type="Pfam" id="PF01782">
    <property type="entry name" value="RimM"/>
    <property type="match status" value="1"/>
</dbReference>
<dbReference type="GO" id="GO:0043022">
    <property type="term" value="F:ribosome binding"/>
    <property type="evidence" value="ECO:0007669"/>
    <property type="project" value="InterPro"/>
</dbReference>
<dbReference type="AlphaFoldDB" id="A0A926E3C0"/>
<organism evidence="8 9">
    <name type="scientific">Fumia xinanensis</name>
    <dbReference type="NCBI Taxonomy" id="2763659"/>
    <lineage>
        <taxon>Bacteria</taxon>
        <taxon>Bacillati</taxon>
        <taxon>Bacillota</taxon>
        <taxon>Clostridia</taxon>
        <taxon>Eubacteriales</taxon>
        <taxon>Oscillospiraceae</taxon>
        <taxon>Fumia</taxon>
    </lineage>
</organism>
<dbReference type="InterPro" id="IPR036976">
    <property type="entry name" value="RimM_N_sf"/>
</dbReference>
<dbReference type="InterPro" id="IPR011961">
    <property type="entry name" value="RimM"/>
</dbReference>
<sequence length="168" mass="18642">MGKDLLELGKVVAIHALKGEIRLQPWCDTPDFAAGFKKVYLDGEPIKVRSARPHKNIVIMQLDGINTPEAAQALVNKLLYISRDQVKLPKGTYFVADLIGLKVVDADDENIVYGELTEVSPTGANDVYHIRFADGKTRYIPAIPQVVIQTDLKNGIMKIRPLEGLFDD</sequence>
<evidence type="ECO:0000256" key="2">
    <source>
        <dbReference type="ARBA" id="ARBA00022517"/>
    </source>
</evidence>
<feature type="domain" description="Ribosome maturation factor RimM PRC barrel" evidence="7">
    <location>
        <begin position="96"/>
        <end position="164"/>
    </location>
</feature>
<keyword evidence="4 5" id="KW-0143">Chaperone</keyword>